<dbReference type="NCBIfam" id="NF003211">
    <property type="entry name" value="PRK04173.1"/>
    <property type="match status" value="1"/>
</dbReference>
<dbReference type="EMBL" id="JAGTXO010000022">
    <property type="protein sequence ID" value="KAG8462138.1"/>
    <property type="molecule type" value="Genomic_DNA"/>
</dbReference>
<dbReference type="PANTHER" id="PTHR10745:SF8">
    <property type="entry name" value="DNA POLYMERASE SUBUNIT GAMMA-2, MITOCHONDRIAL"/>
    <property type="match status" value="1"/>
</dbReference>
<feature type="domain" description="Aminoacyl-transfer RNA synthetases class-II family profile" evidence="9">
    <location>
        <begin position="65"/>
        <end position="458"/>
    </location>
</feature>
<keyword evidence="3" id="KW-0963">Cytoplasm</keyword>
<evidence type="ECO:0000256" key="5">
    <source>
        <dbReference type="ARBA" id="ARBA00022741"/>
    </source>
</evidence>
<keyword evidence="7" id="KW-0648">Protein biosynthesis</keyword>
<dbReference type="Gene3D" id="3.40.50.800">
    <property type="entry name" value="Anticodon-binding domain"/>
    <property type="match status" value="1"/>
</dbReference>
<dbReference type="PANTHER" id="PTHR10745">
    <property type="entry name" value="GLYCYL-TRNA SYNTHETASE/DNA POLYMERASE SUBUNIT GAMMA-2"/>
    <property type="match status" value="1"/>
</dbReference>
<dbReference type="InterPro" id="IPR027031">
    <property type="entry name" value="Gly-tRNA_synthase/POLG2"/>
</dbReference>
<dbReference type="FunFam" id="3.40.50.800:FF:000002">
    <property type="entry name" value="Glycine--tRNA ligase"/>
    <property type="match status" value="1"/>
</dbReference>
<dbReference type="OrthoDB" id="57698at2759"/>
<dbReference type="InterPro" id="IPR004154">
    <property type="entry name" value="Anticodon-bd"/>
</dbReference>
<evidence type="ECO:0000256" key="8">
    <source>
        <dbReference type="ARBA" id="ARBA00023146"/>
    </source>
</evidence>
<dbReference type="HAMAP" id="MF_00253_B">
    <property type="entry name" value="Gly_tRNA_synth_B"/>
    <property type="match status" value="1"/>
</dbReference>
<dbReference type="GO" id="GO:0005739">
    <property type="term" value="C:mitochondrion"/>
    <property type="evidence" value="ECO:0007669"/>
    <property type="project" value="TreeGrafter"/>
</dbReference>
<dbReference type="EC" id="6.1.1.14" evidence="2"/>
<evidence type="ECO:0000313" key="11">
    <source>
        <dbReference type="Proteomes" id="UP000751190"/>
    </source>
</evidence>
<reference evidence="10" key="1">
    <citation type="submission" date="2021-05" db="EMBL/GenBank/DDBJ databases">
        <title>The genome of the haptophyte Pavlova lutheri (Diacronema luteri, Pavlovales) - a model for lipid biosynthesis in eukaryotic algae.</title>
        <authorList>
            <person name="Hulatt C.J."/>
            <person name="Posewitz M.C."/>
        </authorList>
    </citation>
    <scope>NUCLEOTIDE SEQUENCE</scope>
    <source>
        <strain evidence="10">NIVA-4/92</strain>
    </source>
</reference>
<dbReference type="InterPro" id="IPR045864">
    <property type="entry name" value="aa-tRNA-synth_II/BPL/LPL"/>
</dbReference>
<keyword evidence="8" id="KW-0030">Aminoacyl-tRNA synthetase</keyword>
<keyword evidence="5" id="KW-0547">Nucleotide-binding</keyword>
<dbReference type="GO" id="GO:0006264">
    <property type="term" value="P:mitochondrial DNA replication"/>
    <property type="evidence" value="ECO:0007669"/>
    <property type="project" value="TreeGrafter"/>
</dbReference>
<accession>A0A8J5X942</accession>
<dbReference type="NCBIfam" id="TIGR00389">
    <property type="entry name" value="glyS_dimeric"/>
    <property type="match status" value="1"/>
</dbReference>
<dbReference type="Pfam" id="PF00587">
    <property type="entry name" value="tRNA-synt_2b"/>
    <property type="match status" value="1"/>
</dbReference>
<evidence type="ECO:0000256" key="2">
    <source>
        <dbReference type="ARBA" id="ARBA00012829"/>
    </source>
</evidence>
<dbReference type="CDD" id="cd00858">
    <property type="entry name" value="GlyRS_anticodon"/>
    <property type="match status" value="1"/>
</dbReference>
<dbReference type="SUPFAM" id="SSF55681">
    <property type="entry name" value="Class II aaRS and biotin synthetases"/>
    <property type="match status" value="1"/>
</dbReference>
<dbReference type="AlphaFoldDB" id="A0A8J5X942"/>
<evidence type="ECO:0000256" key="1">
    <source>
        <dbReference type="ARBA" id="ARBA00008226"/>
    </source>
</evidence>
<dbReference type="SUPFAM" id="SSF52954">
    <property type="entry name" value="Class II aaRS ABD-related"/>
    <property type="match status" value="1"/>
</dbReference>
<keyword evidence="6" id="KW-0067">ATP-binding</keyword>
<dbReference type="CDD" id="cd00774">
    <property type="entry name" value="GlyRS-like_core"/>
    <property type="match status" value="1"/>
</dbReference>
<evidence type="ECO:0000256" key="3">
    <source>
        <dbReference type="ARBA" id="ARBA00022490"/>
    </source>
</evidence>
<comment type="caution">
    <text evidence="10">The sequence shown here is derived from an EMBL/GenBank/DDBJ whole genome shotgun (WGS) entry which is preliminary data.</text>
</comment>
<organism evidence="10 11">
    <name type="scientific">Diacronema lutheri</name>
    <name type="common">Unicellular marine alga</name>
    <name type="synonym">Monochrysis lutheri</name>
    <dbReference type="NCBI Taxonomy" id="2081491"/>
    <lineage>
        <taxon>Eukaryota</taxon>
        <taxon>Haptista</taxon>
        <taxon>Haptophyta</taxon>
        <taxon>Pavlovophyceae</taxon>
        <taxon>Pavlovales</taxon>
        <taxon>Pavlovaceae</taxon>
        <taxon>Diacronema</taxon>
    </lineage>
</organism>
<gene>
    <name evidence="10" type="ORF">KFE25_011588</name>
</gene>
<proteinExistence type="inferred from homology"/>
<keyword evidence="11" id="KW-1185">Reference proteome</keyword>
<evidence type="ECO:0000256" key="6">
    <source>
        <dbReference type="ARBA" id="ARBA00022840"/>
    </source>
</evidence>
<comment type="similarity">
    <text evidence="1">Belongs to the class-II aminoacyl-tRNA synthetase family.</text>
</comment>
<evidence type="ECO:0000256" key="7">
    <source>
        <dbReference type="ARBA" id="ARBA00022917"/>
    </source>
</evidence>
<dbReference type="InterPro" id="IPR002315">
    <property type="entry name" value="tRNA-synt_gly"/>
</dbReference>
<dbReference type="OMA" id="LELQFFT"/>
<keyword evidence="4" id="KW-0436">Ligase</keyword>
<dbReference type="Gene3D" id="3.30.930.10">
    <property type="entry name" value="Bira Bifunctional Protein, Domain 2"/>
    <property type="match status" value="1"/>
</dbReference>
<dbReference type="InterPro" id="IPR006195">
    <property type="entry name" value="aa-tRNA-synth_II"/>
</dbReference>
<dbReference type="GO" id="GO:0044281">
    <property type="term" value="P:small molecule metabolic process"/>
    <property type="evidence" value="ECO:0007669"/>
    <property type="project" value="UniProtKB-ARBA"/>
</dbReference>
<dbReference type="InterPro" id="IPR002314">
    <property type="entry name" value="aa-tRNA-synt_IIb"/>
</dbReference>
<dbReference type="PROSITE" id="PS50862">
    <property type="entry name" value="AA_TRNA_LIGASE_II"/>
    <property type="match status" value="1"/>
</dbReference>
<evidence type="ECO:0000259" key="9">
    <source>
        <dbReference type="PROSITE" id="PS50862"/>
    </source>
</evidence>
<name>A0A8J5X942_DIALT</name>
<protein>
    <recommendedName>
        <fullName evidence="2">glycine--tRNA ligase</fullName>
        <ecNumber evidence="2">6.1.1.14</ecNumber>
    </recommendedName>
</protein>
<dbReference type="GO" id="GO:0006426">
    <property type="term" value="P:glycyl-tRNA aminoacylation"/>
    <property type="evidence" value="ECO:0007669"/>
    <property type="project" value="InterPro"/>
</dbReference>
<dbReference type="InterPro" id="IPR036621">
    <property type="entry name" value="Anticodon-bd_dom_sf"/>
</dbReference>
<evidence type="ECO:0000256" key="4">
    <source>
        <dbReference type="ARBA" id="ARBA00022598"/>
    </source>
</evidence>
<evidence type="ECO:0000313" key="10">
    <source>
        <dbReference type="EMBL" id="KAG8462138.1"/>
    </source>
</evidence>
<dbReference type="GO" id="GO:0004820">
    <property type="term" value="F:glycine-tRNA ligase activity"/>
    <property type="evidence" value="ECO:0007669"/>
    <property type="project" value="UniProtKB-EC"/>
</dbReference>
<dbReference type="InterPro" id="IPR022961">
    <property type="entry name" value="Gly_tRNA_ligase_bac"/>
</dbReference>
<dbReference type="InterPro" id="IPR033731">
    <property type="entry name" value="GlyRS-like_core"/>
</dbReference>
<dbReference type="Proteomes" id="UP000751190">
    <property type="component" value="Unassembled WGS sequence"/>
</dbReference>
<dbReference type="PRINTS" id="PR01043">
    <property type="entry name" value="TRNASYNTHGLY"/>
</dbReference>
<dbReference type="GO" id="GO:0005524">
    <property type="term" value="F:ATP binding"/>
    <property type="evidence" value="ECO:0007669"/>
    <property type="project" value="UniProtKB-KW"/>
</dbReference>
<dbReference type="Pfam" id="PF03129">
    <property type="entry name" value="HGTP_anticodon"/>
    <property type="match status" value="1"/>
</dbReference>
<sequence length="557" mass="61241">MLLLAASAAGSVSPAARLGARARAAAPAMRRLVRRAAATETSVSEGTSGPTDVKTILECKKDMSDIVSLCKRRGFVYPSSEIYSGFAGFFDYGPLGVELRNNIKRAWWEDMVQRRDDVVGLDSSIIASPRIWEASGHVAGFSDPMVDCKESKQRFRADQLFFAKVADGAGAHAGYVSLLEGADMEAAAAKAAGALLKKLKRDGPAQLSPLRDFTEADPSEYALVPSPATGEPGTLTAPRDFNLMFQTSVGAMTDGSSVAYLRPETAQGIFTNFKNVVSSTRVKVPFGIAQIGKAFRNEITPRNFIFRSREFEQMELEYFIKPTDVEEEWRAQHAAWVETRLAWHIGIGIDPALLSIEQHKPDKLAHYARACSDIMFKFPFGVSELEGCAHRGGYDLTQHASASGKSAEYTDEETKAKYVPHVIEPSVGVDRCFLAVLCSAYAEDVVNGEARTLLRFHPRVAPIKVGVFPLVKNNEQIMESARELHKRLQRRHNVAFDAAGNIGRRYRRMDEAGTPFCVTVDFQTLEDGTVTLRDRDSTAQRRVSPDELVAFVADACE</sequence>